<accession>A0A914RRS7</accession>
<keyword evidence="1" id="KW-1185">Reference proteome</keyword>
<proteinExistence type="predicted"/>
<dbReference type="WBParaSite" id="PEQ_0000900701-mRNA-1">
    <property type="protein sequence ID" value="PEQ_0000900701-mRNA-1"/>
    <property type="gene ID" value="PEQ_0000900701"/>
</dbReference>
<evidence type="ECO:0000313" key="2">
    <source>
        <dbReference type="WBParaSite" id="PEQ_0000900701-mRNA-1"/>
    </source>
</evidence>
<name>A0A914RRS7_PAREQ</name>
<sequence>MELSSKDVNFHAPEWDPESRLYVDIAKGQLGENVFSVNEEIGTPQWQFADRQYATNQHDRTCPLFNGQGPKLECVCCDSASQVDLFAFYNGGMQAKCASITSSTSILMNVSGKLHFKWRNGNVDRLETPLYTQFKCLALNTRNIAYCVASGLNFHWLLRNEKTEFHGSLTKLREQAVTVVRESRDAAQIDSLDISVPELIEFSSGGYTVSGWFYPPFNCSFEFPEEMSKGDGFRRN</sequence>
<reference evidence="2" key="1">
    <citation type="submission" date="2022-11" db="UniProtKB">
        <authorList>
            <consortium name="WormBaseParasite"/>
        </authorList>
    </citation>
    <scope>IDENTIFICATION</scope>
</reference>
<organism evidence="1 2">
    <name type="scientific">Parascaris equorum</name>
    <name type="common">Equine roundworm</name>
    <dbReference type="NCBI Taxonomy" id="6256"/>
    <lineage>
        <taxon>Eukaryota</taxon>
        <taxon>Metazoa</taxon>
        <taxon>Ecdysozoa</taxon>
        <taxon>Nematoda</taxon>
        <taxon>Chromadorea</taxon>
        <taxon>Rhabditida</taxon>
        <taxon>Spirurina</taxon>
        <taxon>Ascaridomorpha</taxon>
        <taxon>Ascaridoidea</taxon>
        <taxon>Ascarididae</taxon>
        <taxon>Parascaris</taxon>
    </lineage>
</organism>
<dbReference type="Proteomes" id="UP000887564">
    <property type="component" value="Unplaced"/>
</dbReference>
<evidence type="ECO:0000313" key="1">
    <source>
        <dbReference type="Proteomes" id="UP000887564"/>
    </source>
</evidence>
<dbReference type="AlphaFoldDB" id="A0A914RRS7"/>
<protein>
    <submittedName>
        <fullName evidence="2">Uncharacterized protein</fullName>
    </submittedName>
</protein>